<dbReference type="EMBL" id="FUZV01000001">
    <property type="protein sequence ID" value="SKC57484.1"/>
    <property type="molecule type" value="Genomic_DNA"/>
</dbReference>
<name>A0A1T5K1K5_9GAMM</name>
<sequence>MFNHREPDLSGPDFLDSVADAEEALGNQRNAAEYRKRARQWQQDIDAASAAPIPTPVRATRRAIAMRPAGRA</sequence>
<reference evidence="1 2" key="1">
    <citation type="submission" date="2017-02" db="EMBL/GenBank/DDBJ databases">
        <authorList>
            <person name="Peterson S.W."/>
        </authorList>
    </citation>
    <scope>NUCLEOTIDE SEQUENCE [LARGE SCALE GENOMIC DNA]</scope>
    <source>
        <strain evidence="1 2">P15</strain>
    </source>
</reference>
<organism evidence="1 2">
    <name type="scientific">Pseudoxanthomonas indica</name>
    <dbReference type="NCBI Taxonomy" id="428993"/>
    <lineage>
        <taxon>Bacteria</taxon>
        <taxon>Pseudomonadati</taxon>
        <taxon>Pseudomonadota</taxon>
        <taxon>Gammaproteobacteria</taxon>
        <taxon>Lysobacterales</taxon>
        <taxon>Lysobacteraceae</taxon>
        <taxon>Pseudoxanthomonas</taxon>
    </lineage>
</organism>
<dbReference type="STRING" id="428993.SAMN06296058_1276"/>
<proteinExistence type="predicted"/>
<accession>A0A1T5K1K5</accession>
<dbReference type="Proteomes" id="UP000190341">
    <property type="component" value="Unassembled WGS sequence"/>
</dbReference>
<dbReference type="RefSeq" id="WP_139381426.1">
    <property type="nucleotide sequence ID" value="NZ_BMCL01000002.1"/>
</dbReference>
<evidence type="ECO:0000313" key="1">
    <source>
        <dbReference type="EMBL" id="SKC57484.1"/>
    </source>
</evidence>
<gene>
    <name evidence="1" type="ORF">SAMN06296058_1276</name>
</gene>
<keyword evidence="2" id="KW-1185">Reference proteome</keyword>
<dbReference type="AlphaFoldDB" id="A0A1T5K1K5"/>
<evidence type="ECO:0000313" key="2">
    <source>
        <dbReference type="Proteomes" id="UP000190341"/>
    </source>
</evidence>
<dbReference type="OrthoDB" id="9997512at2"/>
<protein>
    <submittedName>
        <fullName evidence="1">Uncharacterized protein</fullName>
    </submittedName>
</protein>